<feature type="compositionally biased region" description="Basic and acidic residues" evidence="1">
    <location>
        <begin position="22"/>
        <end position="33"/>
    </location>
</feature>
<evidence type="ECO:0000313" key="3">
    <source>
        <dbReference type="Proteomes" id="UP000593564"/>
    </source>
</evidence>
<feature type="compositionally biased region" description="Acidic residues" evidence="1">
    <location>
        <begin position="1"/>
        <end position="14"/>
    </location>
</feature>
<dbReference type="EMBL" id="JACBKZ010000007">
    <property type="protein sequence ID" value="KAF5946795.1"/>
    <property type="molecule type" value="Genomic_DNA"/>
</dbReference>
<feature type="region of interest" description="Disordered" evidence="1">
    <location>
        <begin position="1"/>
        <end position="100"/>
    </location>
</feature>
<comment type="caution">
    <text evidence="2">The sequence shown here is derived from an EMBL/GenBank/DDBJ whole genome shotgun (WGS) entry which is preliminary data.</text>
</comment>
<feature type="compositionally biased region" description="Basic and acidic residues" evidence="1">
    <location>
        <begin position="82"/>
        <end position="100"/>
    </location>
</feature>
<keyword evidence="3" id="KW-1185">Reference proteome</keyword>
<dbReference type="PANTHER" id="PTHR37175:SF1">
    <property type="entry name" value="CONSTANS-LIKE PROTEIN-RELATED"/>
    <property type="match status" value="1"/>
</dbReference>
<dbReference type="Proteomes" id="UP000593564">
    <property type="component" value="Unassembled WGS sequence"/>
</dbReference>
<evidence type="ECO:0000313" key="2">
    <source>
        <dbReference type="EMBL" id="KAF5946795.1"/>
    </source>
</evidence>
<evidence type="ECO:0000256" key="1">
    <source>
        <dbReference type="SAM" id="MobiDB-lite"/>
    </source>
</evidence>
<proteinExistence type="predicted"/>
<name>A0A7J7H2K5_CAMSI</name>
<reference evidence="2 3" key="2">
    <citation type="submission" date="2020-07" db="EMBL/GenBank/DDBJ databases">
        <title>Genome assembly of wild tea tree DASZ reveals pedigree and selection history of tea varieties.</title>
        <authorList>
            <person name="Zhang W."/>
        </authorList>
    </citation>
    <scope>NUCLEOTIDE SEQUENCE [LARGE SCALE GENOMIC DNA]</scope>
    <source>
        <strain evidence="3">cv. G240</strain>
        <tissue evidence="2">Leaf</tissue>
    </source>
</reference>
<gene>
    <name evidence="2" type="ORF">HYC85_017023</name>
</gene>
<protein>
    <submittedName>
        <fullName evidence="2">Uncharacterized protein</fullName>
    </submittedName>
</protein>
<sequence>MNTNNDDMDMEMELPEGNPVHKVGEEKEIGNDRLKKKHIKEGESWDTPTKGDQVEDDDSVFPHLADGYSNPVEIGVSSIDLSDDKDTKSNEEDDDERMREVTDSAIRRAFREDKSRRNAPLTAETATKVMEGLKVDPKACKDEHKYKTARGEPWLQSAKQTSFFAQATLGGPLEQWWVARALELGRTCGCSVLT</sequence>
<dbReference type="AlphaFoldDB" id="A0A7J7H2K5"/>
<accession>A0A7J7H2K5</accession>
<reference evidence="3" key="1">
    <citation type="journal article" date="2020" name="Nat. Commun.">
        <title>Genome assembly of wild tea tree DASZ reveals pedigree and selection history of tea varieties.</title>
        <authorList>
            <person name="Zhang W."/>
            <person name="Zhang Y."/>
            <person name="Qiu H."/>
            <person name="Guo Y."/>
            <person name="Wan H."/>
            <person name="Zhang X."/>
            <person name="Scossa F."/>
            <person name="Alseekh S."/>
            <person name="Zhang Q."/>
            <person name="Wang P."/>
            <person name="Xu L."/>
            <person name="Schmidt M.H."/>
            <person name="Jia X."/>
            <person name="Li D."/>
            <person name="Zhu A."/>
            <person name="Guo F."/>
            <person name="Chen W."/>
            <person name="Ni D."/>
            <person name="Usadel B."/>
            <person name="Fernie A.R."/>
            <person name="Wen W."/>
        </authorList>
    </citation>
    <scope>NUCLEOTIDE SEQUENCE [LARGE SCALE GENOMIC DNA]</scope>
    <source>
        <strain evidence="3">cv. G240</strain>
    </source>
</reference>
<organism evidence="2 3">
    <name type="scientific">Camellia sinensis</name>
    <name type="common">Tea plant</name>
    <name type="synonym">Thea sinensis</name>
    <dbReference type="NCBI Taxonomy" id="4442"/>
    <lineage>
        <taxon>Eukaryota</taxon>
        <taxon>Viridiplantae</taxon>
        <taxon>Streptophyta</taxon>
        <taxon>Embryophyta</taxon>
        <taxon>Tracheophyta</taxon>
        <taxon>Spermatophyta</taxon>
        <taxon>Magnoliopsida</taxon>
        <taxon>eudicotyledons</taxon>
        <taxon>Gunneridae</taxon>
        <taxon>Pentapetalae</taxon>
        <taxon>asterids</taxon>
        <taxon>Ericales</taxon>
        <taxon>Theaceae</taxon>
        <taxon>Camellia</taxon>
    </lineage>
</organism>
<dbReference type="PANTHER" id="PTHR37175">
    <property type="entry name" value="BNAA08G28800D PROTEIN"/>
    <property type="match status" value="1"/>
</dbReference>